<keyword evidence="1" id="KW-0862">Zinc</keyword>
<evidence type="ECO:0000256" key="1">
    <source>
        <dbReference type="RuleBase" id="RU000393"/>
    </source>
</evidence>
<accession>A0A183HGW8</accession>
<dbReference type="InterPro" id="IPR018152">
    <property type="entry name" value="SOD_Cu/Zn_BS"/>
</dbReference>
<dbReference type="STRING" id="387005.A0A183HGW8"/>
<comment type="function">
    <text evidence="1">Destroys radicals which are normally produced within the cells and which are toxic to biological systems.</text>
</comment>
<dbReference type="InterPro" id="IPR001424">
    <property type="entry name" value="SOD_Cu_Zn_dom"/>
</dbReference>
<keyword evidence="1" id="KW-0479">Metal-binding</keyword>
<comment type="similarity">
    <text evidence="1">Belongs to the Cu-Zn superoxide dismutase family.</text>
</comment>
<dbReference type="SUPFAM" id="SSF49329">
    <property type="entry name" value="Cu,Zn superoxide dismutase-like"/>
    <property type="match status" value="1"/>
</dbReference>
<gene>
    <name evidence="3" type="ORF">OFLC_LOCUS6727</name>
</gene>
<keyword evidence="1" id="KW-0186">Copper</keyword>
<feature type="domain" description="Superoxide dismutase copper/zinc binding" evidence="2">
    <location>
        <begin position="28"/>
        <end position="186"/>
    </location>
</feature>
<dbReference type="EC" id="1.15.1.1" evidence="1"/>
<dbReference type="GO" id="GO:0005507">
    <property type="term" value="F:copper ion binding"/>
    <property type="evidence" value="ECO:0007669"/>
    <property type="project" value="InterPro"/>
</dbReference>
<comment type="catalytic activity">
    <reaction evidence="1">
        <text>2 superoxide + 2 H(+) = H2O2 + O2</text>
        <dbReference type="Rhea" id="RHEA:20696"/>
        <dbReference type="ChEBI" id="CHEBI:15378"/>
        <dbReference type="ChEBI" id="CHEBI:15379"/>
        <dbReference type="ChEBI" id="CHEBI:16240"/>
        <dbReference type="ChEBI" id="CHEBI:18421"/>
        <dbReference type="EC" id="1.15.1.1"/>
    </reaction>
</comment>
<dbReference type="PANTHER" id="PTHR10003">
    <property type="entry name" value="SUPEROXIDE DISMUTASE CU-ZN -RELATED"/>
    <property type="match status" value="1"/>
</dbReference>
<dbReference type="PROSITE" id="PS00087">
    <property type="entry name" value="SOD_CU_ZN_1"/>
    <property type="match status" value="1"/>
</dbReference>
<reference evidence="3 4" key="2">
    <citation type="submission" date="2018-11" db="EMBL/GenBank/DDBJ databases">
        <authorList>
            <consortium name="Pathogen Informatics"/>
        </authorList>
    </citation>
    <scope>NUCLEOTIDE SEQUENCE [LARGE SCALE GENOMIC DNA]</scope>
</reference>
<protein>
    <recommendedName>
        <fullName evidence="1">Superoxide dismutase [Cu-Zn]</fullName>
        <ecNumber evidence="1">1.15.1.1</ecNumber>
    </recommendedName>
</protein>
<dbReference type="WBParaSite" id="OFLC_0000672901-mRNA-1">
    <property type="protein sequence ID" value="OFLC_0000672901-mRNA-1"/>
    <property type="gene ID" value="OFLC_0000672901"/>
</dbReference>
<comment type="cofactor">
    <cofactor evidence="1">
        <name>Zn(2+)</name>
        <dbReference type="ChEBI" id="CHEBI:29105"/>
    </cofactor>
    <text evidence="1">Binds 1 zinc ion per subunit.</text>
</comment>
<name>A0A183HGW8_9BILA</name>
<evidence type="ECO:0000313" key="3">
    <source>
        <dbReference type="EMBL" id="VDO47708.1"/>
    </source>
</evidence>
<organism evidence="5">
    <name type="scientific">Onchocerca flexuosa</name>
    <dbReference type="NCBI Taxonomy" id="387005"/>
    <lineage>
        <taxon>Eukaryota</taxon>
        <taxon>Metazoa</taxon>
        <taxon>Ecdysozoa</taxon>
        <taxon>Nematoda</taxon>
        <taxon>Chromadorea</taxon>
        <taxon>Rhabditida</taxon>
        <taxon>Spirurina</taxon>
        <taxon>Spiruromorpha</taxon>
        <taxon>Filarioidea</taxon>
        <taxon>Onchocercidae</taxon>
        <taxon>Onchocerca</taxon>
    </lineage>
</organism>
<dbReference type="InterPro" id="IPR024134">
    <property type="entry name" value="SOD_Cu/Zn_/chaperone"/>
</dbReference>
<evidence type="ECO:0000313" key="4">
    <source>
        <dbReference type="Proteomes" id="UP000267606"/>
    </source>
</evidence>
<dbReference type="Gene3D" id="2.60.40.200">
    <property type="entry name" value="Superoxide dismutase, copper/zinc binding domain"/>
    <property type="match status" value="1"/>
</dbReference>
<proteinExistence type="inferred from homology"/>
<dbReference type="EMBL" id="UZAJ01006573">
    <property type="protein sequence ID" value="VDO47708.1"/>
    <property type="molecule type" value="Genomic_DNA"/>
</dbReference>
<dbReference type="PROSITE" id="PS00332">
    <property type="entry name" value="SOD_CU_ZN_2"/>
    <property type="match status" value="1"/>
</dbReference>
<dbReference type="CDD" id="cd00305">
    <property type="entry name" value="Cu-Zn_Superoxide_Dismutase"/>
    <property type="match status" value="1"/>
</dbReference>
<dbReference type="Proteomes" id="UP000267606">
    <property type="component" value="Unassembled WGS sequence"/>
</dbReference>
<reference evidence="5" key="1">
    <citation type="submission" date="2016-06" db="UniProtKB">
        <authorList>
            <consortium name="WormBaseParasite"/>
        </authorList>
    </citation>
    <scope>IDENTIFICATION</scope>
</reference>
<evidence type="ECO:0000313" key="5">
    <source>
        <dbReference type="WBParaSite" id="OFLC_0000672901-mRNA-1"/>
    </source>
</evidence>
<keyword evidence="1" id="KW-0560">Oxidoreductase</keyword>
<comment type="cofactor">
    <cofactor evidence="1">
        <name>Cu cation</name>
        <dbReference type="ChEBI" id="CHEBI:23378"/>
    </cofactor>
    <text evidence="1">Binds 1 copper ion per subunit.</text>
</comment>
<dbReference type="GO" id="GO:0004784">
    <property type="term" value="F:superoxide dismutase activity"/>
    <property type="evidence" value="ECO:0007669"/>
    <property type="project" value="UniProtKB-EC"/>
</dbReference>
<keyword evidence="4" id="KW-1185">Reference proteome</keyword>
<evidence type="ECO:0000259" key="2">
    <source>
        <dbReference type="Pfam" id="PF00080"/>
    </source>
</evidence>
<dbReference type="Pfam" id="PF00080">
    <property type="entry name" value="Sod_Cu"/>
    <property type="match status" value="1"/>
</dbReference>
<sequence>MHDTAMFGGGMHDDGMRRAVAVLRGDTVSGIIYFQQDSRASPTTISGRIIGLTPGLHGFHIHQYGDQTRNCTSAAGHYNPFGKTHGAPSVGFIKFQKRKENTMKIAFDNNTEKHVGDLGNIEAGANGVADINIASNQIQLSGPLSIIGRSLVVHAKPDDLGQGMGSMRDESLKTGNAGARVACAIVGIAPKEGLKSEHRKIKPISEEN</sequence>
<dbReference type="InterPro" id="IPR036423">
    <property type="entry name" value="SOD-like_Cu/Zn_dom_sf"/>
</dbReference>
<dbReference type="AlphaFoldDB" id="A0A183HGW8"/>